<protein>
    <submittedName>
        <fullName evidence="1">Uncharacterized protein</fullName>
    </submittedName>
</protein>
<organism evidence="1 2">
    <name type="scientific">Brachionus plicatilis</name>
    <name type="common">Marine rotifer</name>
    <name type="synonym">Brachionus muelleri</name>
    <dbReference type="NCBI Taxonomy" id="10195"/>
    <lineage>
        <taxon>Eukaryota</taxon>
        <taxon>Metazoa</taxon>
        <taxon>Spiralia</taxon>
        <taxon>Gnathifera</taxon>
        <taxon>Rotifera</taxon>
        <taxon>Eurotatoria</taxon>
        <taxon>Monogononta</taxon>
        <taxon>Pseudotrocha</taxon>
        <taxon>Ploima</taxon>
        <taxon>Brachionidae</taxon>
        <taxon>Brachionus</taxon>
    </lineage>
</organism>
<dbReference type="AlphaFoldDB" id="A0A3M7QR17"/>
<dbReference type="EMBL" id="REGN01005350">
    <property type="protein sequence ID" value="RNA13659.1"/>
    <property type="molecule type" value="Genomic_DNA"/>
</dbReference>
<keyword evidence="2" id="KW-1185">Reference proteome</keyword>
<reference evidence="1 2" key="1">
    <citation type="journal article" date="2018" name="Sci. Rep.">
        <title>Genomic signatures of local adaptation to the degree of environmental predictability in rotifers.</title>
        <authorList>
            <person name="Franch-Gras L."/>
            <person name="Hahn C."/>
            <person name="Garcia-Roger E.M."/>
            <person name="Carmona M.J."/>
            <person name="Serra M."/>
            <person name="Gomez A."/>
        </authorList>
    </citation>
    <scope>NUCLEOTIDE SEQUENCE [LARGE SCALE GENOMIC DNA]</scope>
    <source>
        <strain evidence="1">HYR1</strain>
    </source>
</reference>
<dbReference type="Proteomes" id="UP000276133">
    <property type="component" value="Unassembled WGS sequence"/>
</dbReference>
<accession>A0A3M7QR17</accession>
<evidence type="ECO:0000313" key="2">
    <source>
        <dbReference type="Proteomes" id="UP000276133"/>
    </source>
</evidence>
<sequence length="77" mass="8889">MNLPAIIIVTPYKWLLITVFPRSILQPQNQKPNFDAGNKQHLARVKTFLTYTACVKVVFLVLAQVDKKFKIEKKNMS</sequence>
<evidence type="ECO:0000313" key="1">
    <source>
        <dbReference type="EMBL" id="RNA13659.1"/>
    </source>
</evidence>
<name>A0A3M7QR17_BRAPC</name>
<comment type="caution">
    <text evidence="1">The sequence shown here is derived from an EMBL/GenBank/DDBJ whole genome shotgun (WGS) entry which is preliminary data.</text>
</comment>
<gene>
    <name evidence="1" type="ORF">BpHYR1_026174</name>
</gene>
<proteinExistence type="predicted"/>